<dbReference type="Proteomes" id="UP000271098">
    <property type="component" value="Unassembled WGS sequence"/>
</dbReference>
<feature type="transmembrane region" description="Helical" evidence="1">
    <location>
        <begin position="89"/>
        <end position="111"/>
    </location>
</feature>
<dbReference type="SUPFAM" id="SSF81321">
    <property type="entry name" value="Family A G protein-coupled receptor-like"/>
    <property type="match status" value="1"/>
</dbReference>
<dbReference type="WBParaSite" id="GPUH_0001953001-mRNA-1">
    <property type="protein sequence ID" value="GPUH_0001953001-mRNA-1"/>
    <property type="gene ID" value="GPUH_0001953001"/>
</dbReference>
<feature type="transmembrane region" description="Helical" evidence="1">
    <location>
        <begin position="131"/>
        <end position="150"/>
    </location>
</feature>
<dbReference type="EMBL" id="UYRT01088646">
    <property type="protein sequence ID" value="VDN33978.1"/>
    <property type="molecule type" value="Genomic_DNA"/>
</dbReference>
<keyword evidence="3" id="KW-1185">Reference proteome</keyword>
<evidence type="ECO:0000256" key="1">
    <source>
        <dbReference type="SAM" id="Phobius"/>
    </source>
</evidence>
<gene>
    <name evidence="2" type="ORF">GPUH_LOCUS19505</name>
</gene>
<dbReference type="AlphaFoldDB" id="A0A183EEW4"/>
<reference evidence="4" key="1">
    <citation type="submission" date="2016-06" db="UniProtKB">
        <authorList>
            <consortium name="WormBaseParasite"/>
        </authorList>
    </citation>
    <scope>IDENTIFICATION</scope>
</reference>
<protein>
    <submittedName>
        <fullName evidence="4">G_PROTEIN_RECEP_F1_2 domain-containing protein</fullName>
    </submittedName>
</protein>
<keyword evidence="1" id="KW-0812">Transmembrane</keyword>
<dbReference type="PANTHER" id="PTHR22943">
    <property type="entry name" value="7-TRANSMEMBRANE DOMAIN RECEPTOR C.ELEGANS"/>
    <property type="match status" value="1"/>
</dbReference>
<reference evidence="2 3" key="2">
    <citation type="submission" date="2018-11" db="EMBL/GenBank/DDBJ databases">
        <authorList>
            <consortium name="Pathogen Informatics"/>
        </authorList>
    </citation>
    <scope>NUCLEOTIDE SEQUENCE [LARGE SCALE GENOMIC DNA]</scope>
</reference>
<dbReference type="InterPro" id="IPR019428">
    <property type="entry name" value="7TM_GPCR_serpentine_rcpt_Str"/>
</dbReference>
<dbReference type="PANTHER" id="PTHR22943:SF248">
    <property type="entry name" value="SEVEN TM RECEPTOR"/>
    <property type="match status" value="1"/>
</dbReference>
<accession>A0A183EEW4</accession>
<sequence>MMLVPLTLAVISKALDECSEIHLHNTVLNNGVACEPKTDWIWLSKILCLIFVLLTIISYTIIFITFRQIMKTLRSSVIAKKTKILQRQLTIVMIVQAAMPVICTAVPTVAFSVVKYCKWPPSDYGSLAMGFINWQPCLTPIFTICCIRAVKDEFFRLFHMTARRQLTLKVISMKEYEDQHADQGANALASVQQRENIENSQDGADFYIAEPDILQIIPSAAWNSTDVAGKLGAKSDSNLLIIFRKTIDEQVFPLISHSYSQVKGS</sequence>
<name>A0A183EEW4_9BILA</name>
<evidence type="ECO:0000313" key="2">
    <source>
        <dbReference type="EMBL" id="VDN33978.1"/>
    </source>
</evidence>
<feature type="transmembrane region" description="Helical" evidence="1">
    <location>
        <begin position="40"/>
        <end position="66"/>
    </location>
</feature>
<organism evidence="4">
    <name type="scientific">Gongylonema pulchrum</name>
    <dbReference type="NCBI Taxonomy" id="637853"/>
    <lineage>
        <taxon>Eukaryota</taxon>
        <taxon>Metazoa</taxon>
        <taxon>Ecdysozoa</taxon>
        <taxon>Nematoda</taxon>
        <taxon>Chromadorea</taxon>
        <taxon>Rhabditida</taxon>
        <taxon>Spirurina</taxon>
        <taxon>Spiruromorpha</taxon>
        <taxon>Spiruroidea</taxon>
        <taxon>Gongylonematidae</taxon>
        <taxon>Gongylonema</taxon>
    </lineage>
</organism>
<dbReference type="Gene3D" id="1.20.1070.10">
    <property type="entry name" value="Rhodopsin 7-helix transmembrane proteins"/>
    <property type="match status" value="1"/>
</dbReference>
<dbReference type="Pfam" id="PF10326">
    <property type="entry name" value="7TM_GPCR_Str"/>
    <property type="match status" value="1"/>
</dbReference>
<keyword evidence="1" id="KW-1133">Transmembrane helix</keyword>
<evidence type="ECO:0000313" key="3">
    <source>
        <dbReference type="Proteomes" id="UP000271098"/>
    </source>
</evidence>
<proteinExistence type="predicted"/>
<keyword evidence="1" id="KW-0472">Membrane</keyword>
<evidence type="ECO:0000313" key="4">
    <source>
        <dbReference type="WBParaSite" id="GPUH_0001953001-mRNA-1"/>
    </source>
</evidence>